<proteinExistence type="predicted"/>
<dbReference type="GeneID" id="28817616"/>
<feature type="transmembrane region" description="Helical" evidence="2">
    <location>
        <begin position="83"/>
        <end position="105"/>
    </location>
</feature>
<dbReference type="InParanoid" id="A0A194XGV8"/>
<evidence type="ECO:0000313" key="3">
    <source>
        <dbReference type="EMBL" id="KUJ19408.1"/>
    </source>
</evidence>
<feature type="compositionally biased region" description="Basic residues" evidence="1">
    <location>
        <begin position="158"/>
        <end position="168"/>
    </location>
</feature>
<gene>
    <name evidence="3" type="ORF">LY89DRAFT_490067</name>
</gene>
<feature type="region of interest" description="Disordered" evidence="1">
    <location>
        <begin position="158"/>
        <end position="184"/>
    </location>
</feature>
<sequence length="184" mass="19964">MSSSRRTTTTMTTQLYPENLRLSALLFRTAGLGLSIGVLVLAIQLSSEGGTPVFAYVAAIWCLILNPLDIICLLSWTRIPPGGLIFLDTLAVGFCVGGILNNIVVKNDGDGNNRPLRNPGLVNTSDWLLGALLAVHFIMIVSGAIDCCWMAQYGRKRSSRHGSSRSRSSRSETVTRVRVTRTNV</sequence>
<evidence type="ECO:0000256" key="2">
    <source>
        <dbReference type="SAM" id="Phobius"/>
    </source>
</evidence>
<evidence type="ECO:0000256" key="1">
    <source>
        <dbReference type="SAM" id="MobiDB-lite"/>
    </source>
</evidence>
<name>A0A194XGV8_MOLSC</name>
<keyword evidence="2" id="KW-1133">Transmembrane helix</keyword>
<reference evidence="3 4" key="1">
    <citation type="submission" date="2015-10" db="EMBL/GenBank/DDBJ databases">
        <title>Full genome of DAOMC 229536 Phialocephala scopiformis, a fungal endophyte of spruce producing the potent anti-insectan compound rugulosin.</title>
        <authorList>
            <consortium name="DOE Joint Genome Institute"/>
            <person name="Walker A.K."/>
            <person name="Frasz S.L."/>
            <person name="Seifert K.A."/>
            <person name="Miller J.D."/>
            <person name="Mondo S.J."/>
            <person name="Labutti K."/>
            <person name="Lipzen A."/>
            <person name="Dockter R."/>
            <person name="Kennedy M."/>
            <person name="Grigoriev I.V."/>
            <person name="Spatafora J.W."/>
        </authorList>
    </citation>
    <scope>NUCLEOTIDE SEQUENCE [LARGE SCALE GENOMIC DNA]</scope>
    <source>
        <strain evidence="3 4">CBS 120377</strain>
    </source>
</reference>
<dbReference type="KEGG" id="psco:LY89DRAFT_490067"/>
<keyword evidence="2" id="KW-0812">Transmembrane</keyword>
<keyword evidence="4" id="KW-1185">Reference proteome</keyword>
<feature type="transmembrane region" description="Helical" evidence="2">
    <location>
        <begin position="25"/>
        <end position="47"/>
    </location>
</feature>
<feature type="transmembrane region" description="Helical" evidence="2">
    <location>
        <begin position="53"/>
        <end position="76"/>
    </location>
</feature>
<dbReference type="OrthoDB" id="3535996at2759"/>
<keyword evidence="2" id="KW-0472">Membrane</keyword>
<dbReference type="EMBL" id="KQ947411">
    <property type="protein sequence ID" value="KUJ19408.1"/>
    <property type="molecule type" value="Genomic_DNA"/>
</dbReference>
<evidence type="ECO:0000313" key="4">
    <source>
        <dbReference type="Proteomes" id="UP000070700"/>
    </source>
</evidence>
<dbReference type="Proteomes" id="UP000070700">
    <property type="component" value="Unassembled WGS sequence"/>
</dbReference>
<dbReference type="AlphaFoldDB" id="A0A194XGV8"/>
<feature type="transmembrane region" description="Helical" evidence="2">
    <location>
        <begin position="127"/>
        <end position="151"/>
    </location>
</feature>
<dbReference type="RefSeq" id="XP_018073763.1">
    <property type="nucleotide sequence ID" value="XM_018207890.1"/>
</dbReference>
<accession>A0A194XGV8</accession>
<organism evidence="3 4">
    <name type="scientific">Mollisia scopiformis</name>
    <name type="common">Conifer needle endophyte fungus</name>
    <name type="synonym">Phialocephala scopiformis</name>
    <dbReference type="NCBI Taxonomy" id="149040"/>
    <lineage>
        <taxon>Eukaryota</taxon>
        <taxon>Fungi</taxon>
        <taxon>Dikarya</taxon>
        <taxon>Ascomycota</taxon>
        <taxon>Pezizomycotina</taxon>
        <taxon>Leotiomycetes</taxon>
        <taxon>Helotiales</taxon>
        <taxon>Mollisiaceae</taxon>
        <taxon>Mollisia</taxon>
    </lineage>
</organism>
<protein>
    <submittedName>
        <fullName evidence="3">Uncharacterized protein</fullName>
    </submittedName>
</protein>